<protein>
    <submittedName>
        <fullName evidence="1">Uncharacterized protein</fullName>
    </submittedName>
</protein>
<proteinExistence type="predicted"/>
<evidence type="ECO:0000313" key="1">
    <source>
        <dbReference type="EMBL" id="AFJ63140.1"/>
    </source>
</evidence>
<accession>I2C916</accession>
<reference evidence="1 2" key="1">
    <citation type="journal article" date="2012" name="J. Biotechnol.">
        <title>Genome sequence of the plant growth promoting strain Bacillus amyloliquefaciens subsp. plantarum B9601-Y2 and expression of mersacidin and other secondary metabolites.</title>
        <authorList>
            <person name="He P."/>
            <person name="Hao K."/>
            <person name="Blom J."/>
            <person name="Ruckert C."/>
            <person name="Vater J."/>
            <person name="Mao Z."/>
            <person name="Wu Y."/>
            <person name="Hou M."/>
            <person name="He P."/>
            <person name="He Y."/>
            <person name="Borriss R."/>
        </authorList>
    </citation>
    <scope>NUCLEOTIDE SEQUENCE [LARGE SCALE GENOMIC DNA]</scope>
    <source>
        <strain evidence="1">Y2</strain>
    </source>
</reference>
<organism evidence="1 2">
    <name type="scientific">Bacillus amyloliquefaciens (strain Y2)</name>
    <name type="common">Bacillus amyloliquefaciens subsp. plantarum (strain B9601-Y2)</name>
    <dbReference type="NCBI Taxonomy" id="1155777"/>
    <lineage>
        <taxon>Bacteria</taxon>
        <taxon>Bacillati</taxon>
        <taxon>Bacillota</taxon>
        <taxon>Bacilli</taxon>
        <taxon>Bacillales</taxon>
        <taxon>Bacillaceae</taxon>
        <taxon>Bacillus</taxon>
        <taxon>Bacillus amyloliquefaciens group</taxon>
    </lineage>
</organism>
<dbReference type="AlphaFoldDB" id="I2C916"/>
<dbReference type="Proteomes" id="UP000002878">
    <property type="component" value="Chromosome"/>
</dbReference>
<dbReference type="HOGENOM" id="CLU_3339518_0_0_9"/>
<name>I2C916_BACAY</name>
<gene>
    <name evidence="1" type="ORF">MUS_3256</name>
</gene>
<dbReference type="EMBL" id="CP003332">
    <property type="protein sequence ID" value="AFJ63140.1"/>
    <property type="molecule type" value="Genomic_DNA"/>
</dbReference>
<sequence length="37" mass="4476">MLIIFYTPFIEIIMITTNEKIKENTVHIYMNRFPVTT</sequence>
<evidence type="ECO:0000313" key="2">
    <source>
        <dbReference type="Proteomes" id="UP000002878"/>
    </source>
</evidence>
<dbReference type="KEGG" id="bqy:MUS_3256"/>